<feature type="transmembrane region" description="Helical" evidence="5">
    <location>
        <begin position="182"/>
        <end position="204"/>
    </location>
</feature>
<evidence type="ECO:0000256" key="3">
    <source>
        <dbReference type="ARBA" id="ARBA00022989"/>
    </source>
</evidence>
<feature type="transmembrane region" description="Helical" evidence="5">
    <location>
        <begin position="157"/>
        <end position="176"/>
    </location>
</feature>
<comment type="caution">
    <text evidence="7">The sequence shown here is derived from an EMBL/GenBank/DDBJ whole genome shotgun (WGS) entry which is preliminary data.</text>
</comment>
<dbReference type="GO" id="GO:0016020">
    <property type="term" value="C:membrane"/>
    <property type="evidence" value="ECO:0007669"/>
    <property type="project" value="UniProtKB-SubCell"/>
</dbReference>
<feature type="non-terminal residue" evidence="7">
    <location>
        <position position="1"/>
    </location>
</feature>
<feature type="transmembrane region" description="Helical" evidence="5">
    <location>
        <begin position="16"/>
        <end position="36"/>
    </location>
</feature>
<evidence type="ECO:0000256" key="5">
    <source>
        <dbReference type="SAM" id="Phobius"/>
    </source>
</evidence>
<protein>
    <submittedName>
        <fullName evidence="7">FUSC family protein</fullName>
    </submittedName>
</protein>
<proteinExistence type="predicted"/>
<reference evidence="7" key="1">
    <citation type="journal article" date="2021" name="PeerJ">
        <title>Extensive microbial diversity within the chicken gut microbiome revealed by metagenomics and culture.</title>
        <authorList>
            <person name="Gilroy R."/>
            <person name="Ravi A."/>
            <person name="Getino M."/>
            <person name="Pursley I."/>
            <person name="Horton D.L."/>
            <person name="Alikhan N.F."/>
            <person name="Baker D."/>
            <person name="Gharbi K."/>
            <person name="Hall N."/>
            <person name="Watson M."/>
            <person name="Adriaenssens E.M."/>
            <person name="Foster-Nyarko E."/>
            <person name="Jarju S."/>
            <person name="Secka A."/>
            <person name="Antonio M."/>
            <person name="Oren A."/>
            <person name="Chaudhuri R.R."/>
            <person name="La Ragione R."/>
            <person name="Hildebrand F."/>
            <person name="Pallen M.J."/>
        </authorList>
    </citation>
    <scope>NUCLEOTIDE SEQUENCE</scope>
    <source>
        <strain evidence="7">1193</strain>
    </source>
</reference>
<gene>
    <name evidence="7" type="ORF">H9854_04560</name>
</gene>
<evidence type="ECO:0000313" key="8">
    <source>
        <dbReference type="Proteomes" id="UP000824248"/>
    </source>
</evidence>
<evidence type="ECO:0000256" key="2">
    <source>
        <dbReference type="ARBA" id="ARBA00022692"/>
    </source>
</evidence>
<dbReference type="InterPro" id="IPR049453">
    <property type="entry name" value="Memb_transporter_dom"/>
</dbReference>
<dbReference type="EMBL" id="DXFC01000135">
    <property type="protein sequence ID" value="HIX61491.1"/>
    <property type="molecule type" value="Genomic_DNA"/>
</dbReference>
<feature type="domain" description="Integral membrane bound transporter" evidence="6">
    <location>
        <begin position="74"/>
        <end position="197"/>
    </location>
</feature>
<keyword evidence="4 5" id="KW-0472">Membrane</keyword>
<keyword evidence="2 5" id="KW-0812">Transmembrane</keyword>
<dbReference type="AlphaFoldDB" id="A0A9D1WLL8"/>
<feature type="transmembrane region" description="Helical" evidence="5">
    <location>
        <begin position="56"/>
        <end position="80"/>
    </location>
</feature>
<evidence type="ECO:0000256" key="4">
    <source>
        <dbReference type="ARBA" id="ARBA00023136"/>
    </source>
</evidence>
<evidence type="ECO:0000259" key="6">
    <source>
        <dbReference type="Pfam" id="PF13515"/>
    </source>
</evidence>
<keyword evidence="3 5" id="KW-1133">Transmembrane helix</keyword>
<sequence>MSRTLPFDLSLAAERVGILLFGCMGACLLALMYSVWRLLLLKREVPPRPAPEERRVVALMLESTVIALFVSGGYLFALLIELDNPYWVPISTLAILQGATYRAVWQRNVHRIFGTAIGMGLAWTIFSLSPNTWTLAVLVIVLSFLIEVLVTRNYGLAVIFITPLTVIFADSALAVADTNSLILTRLIDIMLGSLIGYVGGWVIYHPRLFYRLEHWLEKRRPG</sequence>
<evidence type="ECO:0000256" key="1">
    <source>
        <dbReference type="ARBA" id="ARBA00004141"/>
    </source>
</evidence>
<organism evidence="7 8">
    <name type="scientific">Candidatus Halomonas stercoripullorum</name>
    <dbReference type="NCBI Taxonomy" id="2838617"/>
    <lineage>
        <taxon>Bacteria</taxon>
        <taxon>Pseudomonadati</taxon>
        <taxon>Pseudomonadota</taxon>
        <taxon>Gammaproteobacteria</taxon>
        <taxon>Oceanospirillales</taxon>
        <taxon>Halomonadaceae</taxon>
        <taxon>Halomonas</taxon>
    </lineage>
</organism>
<comment type="subcellular location">
    <subcellularLocation>
        <location evidence="1">Membrane</location>
        <topology evidence="1">Multi-pass membrane protein</topology>
    </subcellularLocation>
</comment>
<name>A0A9D1WLL8_9GAMM</name>
<dbReference type="Pfam" id="PF13515">
    <property type="entry name" value="FUSC_2"/>
    <property type="match status" value="1"/>
</dbReference>
<accession>A0A9D1WLL8</accession>
<evidence type="ECO:0000313" key="7">
    <source>
        <dbReference type="EMBL" id="HIX61491.1"/>
    </source>
</evidence>
<reference evidence="7" key="2">
    <citation type="submission" date="2021-04" db="EMBL/GenBank/DDBJ databases">
        <authorList>
            <person name="Gilroy R."/>
        </authorList>
    </citation>
    <scope>NUCLEOTIDE SEQUENCE</scope>
    <source>
        <strain evidence="7">1193</strain>
    </source>
</reference>
<dbReference type="Proteomes" id="UP000824248">
    <property type="component" value="Unassembled WGS sequence"/>
</dbReference>